<evidence type="ECO:0000313" key="8">
    <source>
        <dbReference type="Proteomes" id="UP000188273"/>
    </source>
</evidence>
<evidence type="ECO:0000256" key="4">
    <source>
        <dbReference type="HAMAP-Rule" id="MF_00028"/>
    </source>
</evidence>
<dbReference type="PANTHER" id="PTHR21343">
    <property type="entry name" value="DETHIOBIOTIN SYNTHETASE"/>
    <property type="match status" value="1"/>
</dbReference>
<dbReference type="Proteomes" id="UP000188273">
    <property type="component" value="Chromosome"/>
</dbReference>
<reference evidence="8" key="1">
    <citation type="submission" date="2017-02" db="EMBL/GenBank/DDBJ databases">
        <title>Comparative genomics and description of representatives of a novel lineage of planctomycetes thriving in anoxic sediments.</title>
        <authorList>
            <person name="Spring S."/>
            <person name="Bunk B."/>
            <person name="Sproer C."/>
            <person name="Klenk H.-P."/>
        </authorList>
    </citation>
    <scope>NUCLEOTIDE SEQUENCE [LARGE SCALE GENOMIC DNA]</scope>
    <source>
        <strain evidence="8">L21-RPul-D3</strain>
    </source>
</reference>
<feature type="active site" description="Nucleophile" evidence="4">
    <location>
        <position position="341"/>
    </location>
</feature>
<dbReference type="SUPFAM" id="SSF52317">
    <property type="entry name" value="Class I glutamine amidotransferase-like"/>
    <property type="match status" value="1"/>
</dbReference>
<dbReference type="InterPro" id="IPR011698">
    <property type="entry name" value="GATase_3"/>
</dbReference>
<dbReference type="EMBL" id="CP019633">
    <property type="protein sequence ID" value="AQQ09883.1"/>
    <property type="molecule type" value="Genomic_DNA"/>
</dbReference>
<keyword evidence="8" id="KW-1185">Reference proteome</keyword>
<dbReference type="CDD" id="cd01750">
    <property type="entry name" value="GATase1_CobQ"/>
    <property type="match status" value="1"/>
</dbReference>
<dbReference type="Gene3D" id="3.40.50.880">
    <property type="match status" value="1"/>
</dbReference>
<sequence length="505" mass="56134">MKTFGKKAKCISILGTGSDVGKSIVATTLCRILSDRGLKVAPFKAQNMSNNSFVTKSGHEIGRAQIVQAQAARVEATADMNPVLLKPCTDTGAQIVLHGKPFGNCLASDYFADTNFLFGKALESLNRLKSKYEVVVMEGAGSCAEINLREKDFVNFKIAHAAEASVILVADIDRGGVFAQIIGTLNIIPEKDRRAVKGIIINRFRGDASLFDDGIQYIEEKTNLPVLGLVPFFYHIEIDSEDGMPIETIIDPKTGPVGNKINIACIRLPHISNFTDFNPLIREDTVNFHYLTKPRNLIGYDLLILPGSKNVRSDMQWLIDTGWVDAVIQYKETNGLILGICGGYQLLGLVIDDLEGIEGQPGQTKGLGLLDVETKLHPQKITTRTTGYWMGFENINIVGYEIHMGLTKPVGRGKPVMMLRSRNEIDVNITDGWQTDNEKVQGVYLHGLFDEPVFRKAYLSLLKPEIFNFYDEPSSVSLPEFREEQYDLLAKHFQKYADIKKILKS</sequence>
<feature type="domain" description="CobB/CobQ-like glutamine amidotransferase" evidence="6">
    <location>
        <begin position="262"/>
        <end position="452"/>
    </location>
</feature>
<accession>A0A1Q2HRM9</accession>
<dbReference type="InterPro" id="IPR002586">
    <property type="entry name" value="CobQ/CobB/MinD/ParA_Nub-bd_dom"/>
</dbReference>
<dbReference type="InterPro" id="IPR029062">
    <property type="entry name" value="Class_I_gatase-like"/>
</dbReference>
<dbReference type="InterPro" id="IPR033949">
    <property type="entry name" value="CobQ_GATase1"/>
</dbReference>
<dbReference type="InterPro" id="IPR027417">
    <property type="entry name" value="P-loop_NTPase"/>
</dbReference>
<dbReference type="RefSeq" id="WP_077540598.1">
    <property type="nucleotide sequence ID" value="NZ_CP019633.1"/>
</dbReference>
<dbReference type="OrthoDB" id="9808302at2"/>
<evidence type="ECO:0000256" key="1">
    <source>
        <dbReference type="ARBA" id="ARBA00004953"/>
    </source>
</evidence>
<dbReference type="CDD" id="cd05389">
    <property type="entry name" value="CobQ_N"/>
    <property type="match status" value="1"/>
</dbReference>
<organism evidence="7 8">
    <name type="scientific">Sedimentisphaera cyanobacteriorum</name>
    <dbReference type="NCBI Taxonomy" id="1940790"/>
    <lineage>
        <taxon>Bacteria</taxon>
        <taxon>Pseudomonadati</taxon>
        <taxon>Planctomycetota</taxon>
        <taxon>Phycisphaerae</taxon>
        <taxon>Sedimentisphaerales</taxon>
        <taxon>Sedimentisphaeraceae</taxon>
        <taxon>Sedimentisphaera</taxon>
    </lineage>
</organism>
<dbReference type="Pfam" id="PF01656">
    <property type="entry name" value="CbiA"/>
    <property type="match status" value="1"/>
</dbReference>
<dbReference type="GO" id="GO:0015420">
    <property type="term" value="F:ABC-type vitamin B12 transporter activity"/>
    <property type="evidence" value="ECO:0007669"/>
    <property type="project" value="UniProtKB-UniRule"/>
</dbReference>
<dbReference type="UniPathway" id="UPA00148"/>
<gene>
    <name evidence="4 7" type="primary">cobQ</name>
    <name evidence="7" type="ORF">L21SP3_01703</name>
</gene>
<evidence type="ECO:0000259" key="6">
    <source>
        <dbReference type="Pfam" id="PF07685"/>
    </source>
</evidence>
<comment type="similarity">
    <text evidence="4">Belongs to the CobB/CobQ family. CobQ subfamily.</text>
</comment>
<proteinExistence type="inferred from homology"/>
<evidence type="ECO:0000259" key="5">
    <source>
        <dbReference type="Pfam" id="PF01656"/>
    </source>
</evidence>
<dbReference type="InterPro" id="IPR047045">
    <property type="entry name" value="CobQ_N"/>
</dbReference>
<dbReference type="Gene3D" id="3.40.50.300">
    <property type="entry name" value="P-loop containing nucleotide triphosphate hydrolases"/>
    <property type="match status" value="1"/>
</dbReference>
<dbReference type="PANTHER" id="PTHR21343:SF1">
    <property type="entry name" value="COBYRIC ACID SYNTHASE"/>
    <property type="match status" value="1"/>
</dbReference>
<feature type="active site" evidence="4">
    <location>
        <position position="446"/>
    </location>
</feature>
<keyword evidence="3 4" id="KW-0315">Glutamine amidotransferase</keyword>
<dbReference type="HAMAP" id="MF_00028">
    <property type="entry name" value="CobQ"/>
    <property type="match status" value="1"/>
</dbReference>
<dbReference type="NCBIfam" id="NF001989">
    <property type="entry name" value="PRK00784.1"/>
    <property type="match status" value="1"/>
</dbReference>
<name>A0A1Q2HRM9_9BACT</name>
<dbReference type="GO" id="GO:0009236">
    <property type="term" value="P:cobalamin biosynthetic process"/>
    <property type="evidence" value="ECO:0007669"/>
    <property type="project" value="UniProtKB-UniRule"/>
</dbReference>
<evidence type="ECO:0000313" key="7">
    <source>
        <dbReference type="EMBL" id="AQQ09883.1"/>
    </source>
</evidence>
<dbReference type="Pfam" id="PF07685">
    <property type="entry name" value="GATase_3"/>
    <property type="match status" value="1"/>
</dbReference>
<dbReference type="GO" id="GO:0003824">
    <property type="term" value="F:catalytic activity"/>
    <property type="evidence" value="ECO:0007669"/>
    <property type="project" value="InterPro"/>
</dbReference>
<evidence type="ECO:0000256" key="3">
    <source>
        <dbReference type="ARBA" id="ARBA00022962"/>
    </source>
</evidence>
<evidence type="ECO:0000256" key="2">
    <source>
        <dbReference type="ARBA" id="ARBA00022573"/>
    </source>
</evidence>
<comment type="pathway">
    <text evidence="1 4">Cofactor biosynthesis; adenosylcobalamin biosynthesis.</text>
</comment>
<dbReference type="NCBIfam" id="TIGR00313">
    <property type="entry name" value="cobQ"/>
    <property type="match status" value="1"/>
</dbReference>
<dbReference type="STRING" id="1940790.L21SP3_01703"/>
<protein>
    <recommendedName>
        <fullName evidence="4">Cobyric acid synthase</fullName>
    </recommendedName>
</protein>
<dbReference type="SUPFAM" id="SSF52540">
    <property type="entry name" value="P-loop containing nucleoside triphosphate hydrolases"/>
    <property type="match status" value="1"/>
</dbReference>
<dbReference type="PROSITE" id="PS51274">
    <property type="entry name" value="GATASE_COBBQ"/>
    <property type="match status" value="1"/>
</dbReference>
<dbReference type="AlphaFoldDB" id="A0A1Q2HRM9"/>
<feature type="domain" description="CobQ/CobB/MinD/ParA nucleotide binding" evidence="5">
    <location>
        <begin position="11"/>
        <end position="245"/>
    </location>
</feature>
<dbReference type="InterPro" id="IPR004459">
    <property type="entry name" value="CobQ_synth"/>
</dbReference>
<dbReference type="KEGG" id="pbu:L21SP3_01703"/>
<comment type="function">
    <text evidence="4">Catalyzes amidations at positions B, D, E, and G on adenosylcobyrinic A,C-diamide. NH(2) groups are provided by glutamine, and one molecule of ATP is hydrogenolyzed for each amidation.</text>
</comment>
<keyword evidence="2 4" id="KW-0169">Cobalamin biosynthesis</keyword>